<evidence type="ECO:0000313" key="12">
    <source>
        <dbReference type="EMBL" id="GGE17331.1"/>
    </source>
</evidence>
<dbReference type="NCBIfam" id="TIGR00434">
    <property type="entry name" value="cysH"/>
    <property type="match status" value="1"/>
</dbReference>
<dbReference type="EMBL" id="BMHQ01000006">
    <property type="protein sequence ID" value="GGE17331.1"/>
    <property type="molecule type" value="Genomic_DNA"/>
</dbReference>
<dbReference type="Gene3D" id="3.40.50.620">
    <property type="entry name" value="HUPs"/>
    <property type="match status" value="1"/>
</dbReference>
<evidence type="ECO:0000256" key="4">
    <source>
        <dbReference type="ARBA" id="ARBA00024298"/>
    </source>
</evidence>
<reference evidence="12" key="2">
    <citation type="submission" date="2020-09" db="EMBL/GenBank/DDBJ databases">
        <authorList>
            <person name="Sun Q."/>
            <person name="Zhou Y."/>
        </authorList>
    </citation>
    <scope>NUCLEOTIDE SEQUENCE</scope>
    <source>
        <strain evidence="12">CGMCC 1.15179</strain>
    </source>
</reference>
<dbReference type="EC" id="1.8.4.10" evidence="6 10"/>
<evidence type="ECO:0000256" key="2">
    <source>
        <dbReference type="ARBA" id="ARBA00022490"/>
    </source>
</evidence>
<name>A0A8J2YE33_9BACL</name>
<keyword evidence="3 10" id="KW-0560">Oxidoreductase</keyword>
<dbReference type="GO" id="GO:0070814">
    <property type="term" value="P:hydrogen sulfide biosynthetic process"/>
    <property type="evidence" value="ECO:0007669"/>
    <property type="project" value="UniProtKB-UniRule"/>
</dbReference>
<evidence type="ECO:0000256" key="10">
    <source>
        <dbReference type="HAMAP-Rule" id="MF_00063"/>
    </source>
</evidence>
<dbReference type="GO" id="GO:0019379">
    <property type="term" value="P:sulfate assimilation, phosphoadenylyl sulfate reduction by phosphoadenylyl-sulfate reductase (thioredoxin)"/>
    <property type="evidence" value="ECO:0007669"/>
    <property type="project" value="UniProtKB-UniRule"/>
</dbReference>
<dbReference type="InterPro" id="IPR011798">
    <property type="entry name" value="APS_reductase"/>
</dbReference>
<evidence type="ECO:0000256" key="8">
    <source>
        <dbReference type="ARBA" id="ARBA00030894"/>
    </source>
</evidence>
<comment type="catalytic activity">
    <reaction evidence="10">
        <text>[thioredoxin]-disulfide + sulfite + AMP + 2 H(+) = adenosine 5'-phosphosulfate + [thioredoxin]-dithiol</text>
        <dbReference type="Rhea" id="RHEA:21976"/>
        <dbReference type="Rhea" id="RHEA-COMP:10698"/>
        <dbReference type="Rhea" id="RHEA-COMP:10700"/>
        <dbReference type="ChEBI" id="CHEBI:15378"/>
        <dbReference type="ChEBI" id="CHEBI:17359"/>
        <dbReference type="ChEBI" id="CHEBI:29950"/>
        <dbReference type="ChEBI" id="CHEBI:50058"/>
        <dbReference type="ChEBI" id="CHEBI:58243"/>
        <dbReference type="ChEBI" id="CHEBI:456215"/>
        <dbReference type="EC" id="1.8.4.10"/>
    </reaction>
</comment>
<reference evidence="12" key="1">
    <citation type="journal article" date="2014" name="Int. J. Syst. Evol. Microbiol.">
        <title>Complete genome sequence of Corynebacterium casei LMG S-19264T (=DSM 44701T), isolated from a smear-ripened cheese.</title>
        <authorList>
            <consortium name="US DOE Joint Genome Institute (JGI-PGF)"/>
            <person name="Walter F."/>
            <person name="Albersmeier A."/>
            <person name="Kalinowski J."/>
            <person name="Ruckert C."/>
        </authorList>
    </citation>
    <scope>NUCLEOTIDE SEQUENCE</scope>
    <source>
        <strain evidence="12">CGMCC 1.15179</strain>
    </source>
</reference>
<organism evidence="12 13">
    <name type="scientific">Marinithermofilum abyssi</name>
    <dbReference type="NCBI Taxonomy" id="1571185"/>
    <lineage>
        <taxon>Bacteria</taxon>
        <taxon>Bacillati</taxon>
        <taxon>Bacillota</taxon>
        <taxon>Bacilli</taxon>
        <taxon>Bacillales</taxon>
        <taxon>Thermoactinomycetaceae</taxon>
        <taxon>Marinithermofilum</taxon>
    </lineage>
</organism>
<feature type="binding site" evidence="10">
    <location>
        <position position="123"/>
    </location>
    <ligand>
        <name>[4Fe-4S] cluster</name>
        <dbReference type="ChEBI" id="CHEBI:49883"/>
    </ligand>
</feature>
<comment type="similarity">
    <text evidence="1 10">Belongs to the PAPS reductase family. CysH subfamily.</text>
</comment>
<dbReference type="InterPro" id="IPR004511">
    <property type="entry name" value="PAPS/APS_Rdtase"/>
</dbReference>
<dbReference type="PANTHER" id="PTHR46509:SF1">
    <property type="entry name" value="PHOSPHOADENOSINE PHOSPHOSULFATE REDUCTASE"/>
    <property type="match status" value="1"/>
</dbReference>
<feature type="binding site" evidence="10">
    <location>
        <position position="209"/>
    </location>
    <ligand>
        <name>[4Fe-4S] cluster</name>
        <dbReference type="ChEBI" id="CHEBI:49883"/>
    </ligand>
</feature>
<feature type="binding site" evidence="10">
    <location>
        <position position="124"/>
    </location>
    <ligand>
        <name>[4Fe-4S] cluster</name>
        <dbReference type="ChEBI" id="CHEBI:49883"/>
    </ligand>
</feature>
<evidence type="ECO:0000256" key="1">
    <source>
        <dbReference type="ARBA" id="ARBA00009732"/>
    </source>
</evidence>
<keyword evidence="2 10" id="KW-0963">Cytoplasm</keyword>
<evidence type="ECO:0000313" key="13">
    <source>
        <dbReference type="Proteomes" id="UP000625210"/>
    </source>
</evidence>
<comment type="caution">
    <text evidence="12">The sequence shown here is derived from an EMBL/GenBank/DDBJ whole genome shotgun (WGS) entry which is preliminary data.</text>
</comment>
<dbReference type="SUPFAM" id="SSF52402">
    <property type="entry name" value="Adenine nucleotide alpha hydrolases-like"/>
    <property type="match status" value="1"/>
</dbReference>
<dbReference type="InterPro" id="IPR002500">
    <property type="entry name" value="PAPS_reduct_dom"/>
</dbReference>
<comment type="cofactor">
    <cofactor evidence="10">
        <name>[4Fe-4S] cluster</name>
        <dbReference type="ChEBI" id="CHEBI:49883"/>
    </cofactor>
    <text evidence="10">Binds 1 [4Fe-4S] cluster per subunit.</text>
</comment>
<evidence type="ECO:0000256" key="5">
    <source>
        <dbReference type="ARBA" id="ARBA00024327"/>
    </source>
</evidence>
<dbReference type="GO" id="GO:0051539">
    <property type="term" value="F:4 iron, 4 sulfur cluster binding"/>
    <property type="evidence" value="ECO:0007669"/>
    <property type="project" value="UniProtKB-UniRule"/>
</dbReference>
<dbReference type="Pfam" id="PF01507">
    <property type="entry name" value="PAPS_reduct"/>
    <property type="match status" value="1"/>
</dbReference>
<protein>
    <recommendedName>
        <fullName evidence="7 10">Adenosine 5'-phosphosulfate reductase</fullName>
        <shortName evidence="10">APS reductase</shortName>
        <ecNumber evidence="6 10">1.8.4.10</ecNumber>
    </recommendedName>
    <alternativeName>
        <fullName evidence="9 10">5'-adenylylsulfate reductase</fullName>
    </alternativeName>
    <alternativeName>
        <fullName evidence="8 10">Thioredoxin-dependent 5'-adenylylsulfate reductase</fullName>
    </alternativeName>
</protein>
<dbReference type="Proteomes" id="UP000625210">
    <property type="component" value="Unassembled WGS sequence"/>
</dbReference>
<dbReference type="PANTHER" id="PTHR46509">
    <property type="entry name" value="PHOSPHOADENOSINE PHOSPHOSULFATE REDUCTASE"/>
    <property type="match status" value="1"/>
</dbReference>
<evidence type="ECO:0000259" key="11">
    <source>
        <dbReference type="Pfam" id="PF01507"/>
    </source>
</evidence>
<dbReference type="InterPro" id="IPR014729">
    <property type="entry name" value="Rossmann-like_a/b/a_fold"/>
</dbReference>
<dbReference type="CDD" id="cd23945">
    <property type="entry name" value="PAPS_reductase"/>
    <property type="match status" value="1"/>
</dbReference>
<gene>
    <name evidence="10 12" type="primary">cysH</name>
    <name evidence="12" type="ORF">GCM10011571_18770</name>
</gene>
<dbReference type="AlphaFoldDB" id="A0A8J2YE33"/>
<feature type="binding site" evidence="10">
    <location>
        <position position="206"/>
    </location>
    <ligand>
        <name>[4Fe-4S] cluster</name>
        <dbReference type="ChEBI" id="CHEBI:49883"/>
    </ligand>
</feature>
<evidence type="ECO:0000256" key="7">
    <source>
        <dbReference type="ARBA" id="ARBA00029514"/>
    </source>
</evidence>
<accession>A0A8J2YE33</accession>
<dbReference type="NCBIfam" id="NF002537">
    <property type="entry name" value="PRK02090.1"/>
    <property type="match status" value="1"/>
</dbReference>
<keyword evidence="13" id="KW-1185">Reference proteome</keyword>
<dbReference type="GO" id="GO:0046872">
    <property type="term" value="F:metal ion binding"/>
    <property type="evidence" value="ECO:0007669"/>
    <property type="project" value="UniProtKB-KW"/>
</dbReference>
<dbReference type="GO" id="GO:0043866">
    <property type="term" value="F:adenylyl-sulfate reductase (thioredoxin) activity"/>
    <property type="evidence" value="ECO:0007669"/>
    <property type="project" value="UniProtKB-EC"/>
</dbReference>
<comment type="pathway">
    <text evidence="5 10">Sulfur metabolism; hydrogen sulfide biosynthesis; sulfite from sulfate.</text>
</comment>
<feature type="domain" description="Phosphoadenosine phosphosulphate reductase" evidence="11">
    <location>
        <begin position="41"/>
        <end position="212"/>
    </location>
</feature>
<dbReference type="RefSeq" id="WP_188647634.1">
    <property type="nucleotide sequence ID" value="NZ_BMHQ01000006.1"/>
</dbReference>
<keyword evidence="10" id="KW-0479">Metal-binding</keyword>
<keyword evidence="10" id="KW-0408">Iron</keyword>
<dbReference type="GO" id="GO:0005737">
    <property type="term" value="C:cytoplasm"/>
    <property type="evidence" value="ECO:0007669"/>
    <property type="project" value="UniProtKB-SubCell"/>
</dbReference>
<keyword evidence="10" id="KW-0411">Iron-sulfur</keyword>
<evidence type="ECO:0000256" key="3">
    <source>
        <dbReference type="ARBA" id="ARBA00023002"/>
    </source>
</evidence>
<sequence>MAPLTYHNWDDIKKPVFSINDPTHGAQKVLEWAFREYGEQVLYACSMGAEGMVLLDLISRIQPDAHVLFLDTGLHFQETYEVLEQVRERFPQLRLESRQPALTVEEQAEKYGEALWKTAPDQCCRLRKLEPLTEALQGVEAWISGLRREQSPTRRWTQFLNKDEKFHTVKICPLIHWTWDEVWQYIRERDLPYHVLHDQGYPSIGCAPCTLPVADGEDFRAGRWANFAKTECGLHSK</sequence>
<evidence type="ECO:0000256" key="6">
    <source>
        <dbReference type="ARBA" id="ARBA00024386"/>
    </source>
</evidence>
<dbReference type="GO" id="GO:0019344">
    <property type="term" value="P:cysteine biosynthetic process"/>
    <property type="evidence" value="ECO:0007669"/>
    <property type="project" value="InterPro"/>
</dbReference>
<dbReference type="PIRSF" id="PIRSF000857">
    <property type="entry name" value="PAPS_reductase"/>
    <property type="match status" value="1"/>
</dbReference>
<evidence type="ECO:0000256" key="9">
    <source>
        <dbReference type="ARBA" id="ARBA00032041"/>
    </source>
</evidence>
<dbReference type="GO" id="GO:0004604">
    <property type="term" value="F:phosphoadenylyl-sulfate reductase (thioredoxin) activity"/>
    <property type="evidence" value="ECO:0007669"/>
    <property type="project" value="UniProtKB-UniRule"/>
</dbReference>
<dbReference type="NCBIfam" id="TIGR02055">
    <property type="entry name" value="APS_reductase"/>
    <property type="match status" value="1"/>
</dbReference>
<proteinExistence type="inferred from homology"/>
<comment type="function">
    <text evidence="4 10">Catalyzes the formation of sulfite from adenosine 5'-phosphosulfate (APS) using thioredoxin as an electron donor.</text>
</comment>
<feature type="active site" description="Nucleophile; cysteine thiosulfonate intermediate" evidence="10">
    <location>
        <position position="232"/>
    </location>
</feature>
<comment type="subcellular location">
    <subcellularLocation>
        <location evidence="10">Cytoplasm</location>
    </subcellularLocation>
</comment>
<dbReference type="FunFam" id="3.40.50.620:FF:000095">
    <property type="entry name" value="Phosphoadenosine phosphosulfate reductase"/>
    <property type="match status" value="1"/>
</dbReference>
<dbReference type="HAMAP" id="MF_00063">
    <property type="entry name" value="CysH"/>
    <property type="match status" value="1"/>
</dbReference>